<reference evidence="12" key="1">
    <citation type="journal article" date="2020" name="bioRxiv">
        <title>Chromosome-level reference genome of the European wasp spider Argiope bruennichi: a resource for studies on range expansion and evolutionary adaptation.</title>
        <authorList>
            <person name="Sheffer M.M."/>
            <person name="Hoppe A."/>
            <person name="Krehenwinkel H."/>
            <person name="Uhl G."/>
            <person name="Kuss A.W."/>
            <person name="Jensen L."/>
            <person name="Jensen C."/>
            <person name="Gillespie R.G."/>
            <person name="Hoff K.J."/>
            <person name="Prost S."/>
        </authorList>
    </citation>
    <scope>NUCLEOTIDE SEQUENCE</scope>
</reference>
<keyword evidence="8" id="KW-0406">Ion transport</keyword>
<feature type="transmembrane region" description="Helical" evidence="11">
    <location>
        <begin position="733"/>
        <end position="752"/>
    </location>
</feature>
<feature type="transmembrane region" description="Helical" evidence="11">
    <location>
        <begin position="237"/>
        <end position="254"/>
    </location>
</feature>
<evidence type="ECO:0000256" key="10">
    <source>
        <dbReference type="ARBA" id="ARBA00023201"/>
    </source>
</evidence>
<dbReference type="PROSITE" id="PS50283">
    <property type="entry name" value="NA_SOLUT_SYMP_3"/>
    <property type="match status" value="2"/>
</dbReference>
<feature type="transmembrane region" description="Helical" evidence="11">
    <location>
        <begin position="6"/>
        <end position="30"/>
    </location>
</feature>
<evidence type="ECO:0000256" key="6">
    <source>
        <dbReference type="ARBA" id="ARBA00022989"/>
    </source>
</evidence>
<dbReference type="NCBIfam" id="TIGR00813">
    <property type="entry name" value="sss"/>
    <property type="match status" value="2"/>
</dbReference>
<feature type="transmembrane region" description="Helical" evidence="11">
    <location>
        <begin position="682"/>
        <end position="712"/>
    </location>
</feature>
<evidence type="ECO:0000256" key="3">
    <source>
        <dbReference type="ARBA" id="ARBA00022448"/>
    </source>
</evidence>
<protein>
    <submittedName>
        <fullName evidence="12">Sodium-coupled monocarboxylate transporter 1 like protein</fullName>
    </submittedName>
</protein>
<sequence length="1214" mass="132833">METERALLGIVDYIIFACMLLISAGIGLYFRFSGGKQKTTDEYLLAGKDMSILPVAFSLMASFLSAITVLGIPAEMYRYGINMAYMNIGYIIGMVLAAYISLPVFFDLNASTAYEYLDKRFGKVARGITSIVFVFQMILYMSVVLYAPALALSAVTNLSTWVSVVSIGVVCTFYCTLGGMKAVLWTDVFQALLMFLGIFAVLIKGCIDVGISDVYKLAYDGGRLNFPGFETSMTQRYTIWNILIQGIVLSFISFGGNQVQIQRLLTVKNISRSRLALYISIPMGCSFHLLNCLVGIVIYAYYASCDPMTRPDNPISSADQLLPYYMMTTLQAFPGLPGLCICGVFSASLSTVSSAVNSLTAVTMQDLLKPMLESRGMSQKKMAFAAKAIIKMYKYLASLYQGVVVGLLSAIAIAAWISFGASANAPEPKFLPVSLEGCPANSSLPFETSSILNETMASPLVSPIASMLNESITSSSPEATSEGFFPLYSLSFMWFAPIGLSVGLIVGYVCSIMINLISGETPYVPEELLSPLARFFTNRKKDNGEKAMKITSPVELQNVNIKTTNGREGDILPSFRTWKILHFSELILKFKFDSLVPIRIIIFTCKMGSEKAVLSVVDYILFALMLLVSSGIGVYFRFSGGKQKTINEYLLAGKNMPILPVAFSIMASYLSAITVIGTPAEVYIFGIHLAYTSFTYPLGVLIVSYVCLPVFFKMGACTAYEYLEKRFGKLTRTFTSVVFVVQTMLYMSVVLYAPSLALSAVTNLSTWTSVLSVGMVCTFYCTLGGMKAVLWTDLFQALLMFIGIFAVLIKGFSDFGFSEVFRIGYEGGRIAIPSLGLNLTERYTIWNVLTQGCLYALMNFGANQVQIQRLLTLKNISRSRKTLYLSIPLNILFYCLTCVVGLVVYAHFHTCDPLTSPSKPISAADQLLPYYMITVLRSYPGLPGICICGVFSAALSTVSSAMNSLSAVTMQDLVRPFLVSRRYSENTMTLTAKAITLCYGGLCILLTVMATSFGNLAQAAIIFWGMCGGPILAVFLLGMLTTRANEKGVLIGLLCSLCMTGWIGFGTSAHGARPKFLTLSAEGCQTNSTFSSGTTSSILNSTVMSLLSEPSMLSTTPVPKISVETPYIFPLYRISYLWYAFLGMLIGLIVGYISSIIISRITGEYPDVAEECLSPVLNQFWKKKKGFKEKELDIPEEEETEFLTNAATIKNSTV</sequence>
<keyword evidence="9 11" id="KW-0472">Membrane</keyword>
<evidence type="ECO:0000256" key="1">
    <source>
        <dbReference type="ARBA" id="ARBA00004651"/>
    </source>
</evidence>
<feature type="transmembrane region" description="Helical" evidence="11">
    <location>
        <begin position="657"/>
        <end position="676"/>
    </location>
</feature>
<comment type="similarity">
    <text evidence="2">Belongs to the sodium:solute symporter (SSF) (TC 2.A.21) family.</text>
</comment>
<evidence type="ECO:0000313" key="13">
    <source>
        <dbReference type="Proteomes" id="UP000807504"/>
    </source>
</evidence>
<accession>A0A8T0E0P1</accession>
<feature type="transmembrane region" description="Helical" evidence="11">
    <location>
        <begin position="127"/>
        <end position="152"/>
    </location>
</feature>
<feature type="transmembrane region" description="Helical" evidence="11">
    <location>
        <begin position="883"/>
        <end position="908"/>
    </location>
</feature>
<keyword evidence="13" id="KW-1185">Reference proteome</keyword>
<keyword evidence="10" id="KW-0739">Sodium transport</keyword>
<feature type="transmembrane region" description="Helical" evidence="11">
    <location>
        <begin position="990"/>
        <end position="1010"/>
    </location>
</feature>
<dbReference type="GO" id="GO:0006814">
    <property type="term" value="P:sodium ion transport"/>
    <property type="evidence" value="ECO:0007669"/>
    <property type="project" value="UniProtKB-KW"/>
</dbReference>
<feature type="transmembrane region" description="Helical" evidence="11">
    <location>
        <begin position="275"/>
        <end position="302"/>
    </location>
</feature>
<feature type="transmembrane region" description="Helical" evidence="11">
    <location>
        <begin position="84"/>
        <end position="106"/>
    </location>
</feature>
<dbReference type="Pfam" id="PF00474">
    <property type="entry name" value="SSF"/>
    <property type="match status" value="2"/>
</dbReference>
<name>A0A8T0E0P1_ARGBR</name>
<proteinExistence type="inferred from homology"/>
<feature type="transmembrane region" description="Helical" evidence="11">
    <location>
        <begin position="1136"/>
        <end position="1158"/>
    </location>
</feature>
<feature type="transmembrane region" description="Helical" evidence="11">
    <location>
        <begin position="184"/>
        <end position="203"/>
    </location>
</feature>
<organism evidence="12 13">
    <name type="scientific">Argiope bruennichi</name>
    <name type="common">Wasp spider</name>
    <name type="synonym">Aranea bruennichi</name>
    <dbReference type="NCBI Taxonomy" id="94029"/>
    <lineage>
        <taxon>Eukaryota</taxon>
        <taxon>Metazoa</taxon>
        <taxon>Ecdysozoa</taxon>
        <taxon>Arthropoda</taxon>
        <taxon>Chelicerata</taxon>
        <taxon>Arachnida</taxon>
        <taxon>Araneae</taxon>
        <taxon>Araneomorphae</taxon>
        <taxon>Entelegynae</taxon>
        <taxon>Araneoidea</taxon>
        <taxon>Araneidae</taxon>
        <taxon>Argiope</taxon>
    </lineage>
</organism>
<evidence type="ECO:0000256" key="5">
    <source>
        <dbReference type="ARBA" id="ARBA00022692"/>
    </source>
</evidence>
<dbReference type="EMBL" id="JABXBU010002231">
    <property type="protein sequence ID" value="KAF8763799.1"/>
    <property type="molecule type" value="Genomic_DNA"/>
</dbReference>
<feature type="transmembrane region" description="Helical" evidence="11">
    <location>
        <begin position="616"/>
        <end position="636"/>
    </location>
</feature>
<feature type="transmembrane region" description="Helical" evidence="11">
    <location>
        <begin position="51"/>
        <end position="72"/>
    </location>
</feature>
<dbReference type="AlphaFoldDB" id="A0A8T0E0P1"/>
<dbReference type="InterPro" id="IPR001734">
    <property type="entry name" value="Na/solute_symporter"/>
</dbReference>
<evidence type="ECO:0000256" key="8">
    <source>
        <dbReference type="ARBA" id="ARBA00023065"/>
    </source>
</evidence>
<evidence type="ECO:0000256" key="4">
    <source>
        <dbReference type="ARBA" id="ARBA00022475"/>
    </source>
</evidence>
<evidence type="ECO:0000313" key="12">
    <source>
        <dbReference type="EMBL" id="KAF8763799.1"/>
    </source>
</evidence>
<evidence type="ECO:0000256" key="7">
    <source>
        <dbReference type="ARBA" id="ARBA00023053"/>
    </source>
</evidence>
<dbReference type="GO" id="GO:0005886">
    <property type="term" value="C:plasma membrane"/>
    <property type="evidence" value="ECO:0007669"/>
    <property type="project" value="UniProtKB-SubCell"/>
</dbReference>
<comment type="subcellular location">
    <subcellularLocation>
        <location evidence="1">Cell membrane</location>
        <topology evidence="1">Multi-pass membrane protein</topology>
    </subcellularLocation>
</comment>
<reference evidence="12" key="2">
    <citation type="submission" date="2020-06" db="EMBL/GenBank/DDBJ databases">
        <authorList>
            <person name="Sheffer M."/>
        </authorList>
    </citation>
    <scope>NUCLEOTIDE SEQUENCE</scope>
</reference>
<dbReference type="Proteomes" id="UP000807504">
    <property type="component" value="Unassembled WGS sequence"/>
</dbReference>
<evidence type="ECO:0000256" key="11">
    <source>
        <dbReference type="SAM" id="Phobius"/>
    </source>
</evidence>
<feature type="transmembrane region" description="Helical" evidence="11">
    <location>
        <begin position="492"/>
        <end position="517"/>
    </location>
</feature>
<keyword evidence="7" id="KW-0915">Sodium</keyword>
<feature type="transmembrane region" description="Helical" evidence="11">
    <location>
        <begin position="790"/>
        <end position="809"/>
    </location>
</feature>
<keyword evidence="6 11" id="KW-1133">Transmembrane helix</keyword>
<feature type="transmembrane region" description="Helical" evidence="11">
    <location>
        <begin position="942"/>
        <end position="969"/>
    </location>
</feature>
<feature type="transmembrane region" description="Helical" evidence="11">
    <location>
        <begin position="399"/>
        <end position="419"/>
    </location>
</feature>
<dbReference type="PANTHER" id="PTHR42985:SF40">
    <property type="entry name" value="LD47995P-RELATED"/>
    <property type="match status" value="1"/>
</dbReference>
<dbReference type="PANTHER" id="PTHR42985">
    <property type="entry name" value="SODIUM-COUPLED MONOCARBOXYLATE TRANSPORTER"/>
    <property type="match status" value="1"/>
</dbReference>
<gene>
    <name evidence="12" type="ORF">HNY73_021938</name>
</gene>
<dbReference type="Gene3D" id="1.20.1730.10">
    <property type="entry name" value="Sodium/glucose cotransporter"/>
    <property type="match status" value="2"/>
</dbReference>
<comment type="caution">
    <text evidence="12">The sequence shown here is derived from an EMBL/GenBank/DDBJ whole genome shotgun (WGS) entry which is preliminary data.</text>
</comment>
<feature type="transmembrane region" description="Helical" evidence="11">
    <location>
        <begin position="158"/>
        <end position="177"/>
    </location>
</feature>
<feature type="transmembrane region" description="Helical" evidence="11">
    <location>
        <begin position="843"/>
        <end position="862"/>
    </location>
</feature>
<dbReference type="GO" id="GO:0015293">
    <property type="term" value="F:symporter activity"/>
    <property type="evidence" value="ECO:0007669"/>
    <property type="project" value="TreeGrafter"/>
</dbReference>
<evidence type="ECO:0000256" key="2">
    <source>
        <dbReference type="ARBA" id="ARBA00006434"/>
    </source>
</evidence>
<dbReference type="InterPro" id="IPR051163">
    <property type="entry name" value="Sodium:Solute_Symporter_SSF"/>
</dbReference>
<feature type="transmembrane region" description="Helical" evidence="11">
    <location>
        <begin position="586"/>
        <end position="604"/>
    </location>
</feature>
<evidence type="ECO:0000256" key="9">
    <source>
        <dbReference type="ARBA" id="ARBA00023136"/>
    </source>
</evidence>
<feature type="transmembrane region" description="Helical" evidence="11">
    <location>
        <begin position="764"/>
        <end position="783"/>
    </location>
</feature>
<feature type="transmembrane region" description="Helical" evidence="11">
    <location>
        <begin position="1016"/>
        <end position="1037"/>
    </location>
</feature>
<keyword evidence="4" id="KW-1003">Cell membrane</keyword>
<dbReference type="InterPro" id="IPR038377">
    <property type="entry name" value="Na/Glc_symporter_sf"/>
</dbReference>
<keyword evidence="5 11" id="KW-0812">Transmembrane</keyword>
<keyword evidence="3" id="KW-0813">Transport</keyword>
<feature type="transmembrane region" description="Helical" evidence="11">
    <location>
        <begin position="1049"/>
        <end position="1069"/>
    </location>
</feature>
<dbReference type="CDD" id="cd11492">
    <property type="entry name" value="SLC5sbd_NIS-SMVT"/>
    <property type="match status" value="2"/>
</dbReference>
<feature type="transmembrane region" description="Helical" evidence="11">
    <location>
        <begin position="322"/>
        <end position="345"/>
    </location>
</feature>